<protein>
    <submittedName>
        <fullName evidence="2">Uncharacterized protein</fullName>
    </submittedName>
</protein>
<proteinExistence type="predicted"/>
<evidence type="ECO:0000313" key="3">
    <source>
        <dbReference type="Proteomes" id="UP000630936"/>
    </source>
</evidence>
<evidence type="ECO:0000256" key="1">
    <source>
        <dbReference type="SAM" id="MobiDB-lite"/>
    </source>
</evidence>
<accession>A0A918USR4</accession>
<comment type="caution">
    <text evidence="2">The sequence shown here is derived from an EMBL/GenBank/DDBJ whole genome shotgun (WGS) entry which is preliminary data.</text>
</comment>
<feature type="region of interest" description="Disordered" evidence="1">
    <location>
        <begin position="42"/>
        <end position="67"/>
    </location>
</feature>
<gene>
    <name evidence="2" type="ORF">GCM10010387_28150</name>
</gene>
<dbReference type="EMBL" id="BMWG01000007">
    <property type="protein sequence ID" value="GGZ32477.1"/>
    <property type="molecule type" value="Genomic_DNA"/>
</dbReference>
<sequence length="103" mass="11075">MPCSAEGGAQDEDGCVVRPVNAVLQGLGRRLTHPLTLPYLTISHGRGAGEAPLPKGERRGLAGGNPIGVTRMGRTYWQYTSVKGHLEDRAKPCPRRTASRGKR</sequence>
<reference evidence="2" key="2">
    <citation type="submission" date="2020-09" db="EMBL/GenBank/DDBJ databases">
        <authorList>
            <person name="Sun Q."/>
            <person name="Ohkuma M."/>
        </authorList>
    </citation>
    <scope>NUCLEOTIDE SEQUENCE</scope>
    <source>
        <strain evidence="2">JCM 4988</strain>
    </source>
</reference>
<evidence type="ECO:0000313" key="2">
    <source>
        <dbReference type="EMBL" id="GGZ32477.1"/>
    </source>
</evidence>
<organism evidence="2 3">
    <name type="scientific">Streptomyces inusitatus</name>
    <dbReference type="NCBI Taxonomy" id="68221"/>
    <lineage>
        <taxon>Bacteria</taxon>
        <taxon>Bacillati</taxon>
        <taxon>Actinomycetota</taxon>
        <taxon>Actinomycetes</taxon>
        <taxon>Kitasatosporales</taxon>
        <taxon>Streptomycetaceae</taxon>
        <taxon>Streptomyces</taxon>
    </lineage>
</organism>
<dbReference type="AlphaFoldDB" id="A0A918USR4"/>
<dbReference type="Proteomes" id="UP000630936">
    <property type="component" value="Unassembled WGS sequence"/>
</dbReference>
<name>A0A918USR4_9ACTN</name>
<keyword evidence="3" id="KW-1185">Reference proteome</keyword>
<reference evidence="2" key="1">
    <citation type="journal article" date="2014" name="Int. J. Syst. Evol. Microbiol.">
        <title>Complete genome sequence of Corynebacterium casei LMG S-19264T (=DSM 44701T), isolated from a smear-ripened cheese.</title>
        <authorList>
            <consortium name="US DOE Joint Genome Institute (JGI-PGF)"/>
            <person name="Walter F."/>
            <person name="Albersmeier A."/>
            <person name="Kalinowski J."/>
            <person name="Ruckert C."/>
        </authorList>
    </citation>
    <scope>NUCLEOTIDE SEQUENCE</scope>
    <source>
        <strain evidence="2">JCM 4988</strain>
    </source>
</reference>